<evidence type="ECO:0008006" key="4">
    <source>
        <dbReference type="Google" id="ProtNLM"/>
    </source>
</evidence>
<dbReference type="PANTHER" id="PTHR47510:SF3">
    <property type="entry name" value="ENDO_EXONUCLEASE_PHOSPHATASE DOMAIN-CONTAINING PROTEIN"/>
    <property type="match status" value="1"/>
</dbReference>
<dbReference type="AlphaFoldDB" id="A0AAE0QE78"/>
<reference evidence="2" key="1">
    <citation type="submission" date="2023-06" db="EMBL/GenBank/DDBJ databases">
        <title>Male Hemibagrus guttatus genome.</title>
        <authorList>
            <person name="Bian C."/>
        </authorList>
    </citation>
    <scope>NUCLEOTIDE SEQUENCE</scope>
    <source>
        <strain evidence="2">Male_cb2023</strain>
        <tissue evidence="2">Muscle</tissue>
    </source>
</reference>
<keyword evidence="3" id="KW-1185">Reference proteome</keyword>
<protein>
    <recommendedName>
        <fullName evidence="4">Reverse transcriptase domain-containing protein</fullName>
    </recommendedName>
</protein>
<accession>A0AAE0QE78</accession>
<proteinExistence type="predicted"/>
<dbReference type="PANTHER" id="PTHR47510">
    <property type="entry name" value="REVERSE TRANSCRIPTASE DOMAIN-CONTAINING PROTEIN"/>
    <property type="match status" value="1"/>
</dbReference>
<evidence type="ECO:0000313" key="2">
    <source>
        <dbReference type="EMBL" id="KAK3519158.1"/>
    </source>
</evidence>
<dbReference type="Proteomes" id="UP001274896">
    <property type="component" value="Unassembled WGS sequence"/>
</dbReference>
<name>A0AAE0QE78_9TELE</name>
<dbReference type="EMBL" id="JAUCMX010000017">
    <property type="protein sequence ID" value="KAK3519158.1"/>
    <property type="molecule type" value="Genomic_DNA"/>
</dbReference>
<evidence type="ECO:0000256" key="1">
    <source>
        <dbReference type="SAM" id="MobiDB-lite"/>
    </source>
</evidence>
<comment type="caution">
    <text evidence="2">The sequence shown here is derived from an EMBL/GenBank/DDBJ whole genome shotgun (WGS) entry which is preliminary data.</text>
</comment>
<evidence type="ECO:0000313" key="3">
    <source>
        <dbReference type="Proteomes" id="UP001274896"/>
    </source>
</evidence>
<gene>
    <name evidence="2" type="ORF">QTP70_020015</name>
</gene>
<feature type="region of interest" description="Disordered" evidence="1">
    <location>
        <begin position="86"/>
        <end position="106"/>
    </location>
</feature>
<sequence>MFREAKRAQRGDTPRMWQGIQSITNYTSASPACDSDASLLDSLNSYYAGFEARNDVTARKTIPPSEYQVLCLTTADMRKTLRRVNPRKAAGPDKDHHHHHPRAEEVSSVLHLDNRDTYVRMLFIDFSSAFNTIIPQHLIEKLCLLGTNTSLCNWILDFLTGRPQSVRIGNSTSITTTLNTGTGAAQSTAVHSADSHCAAMHSSNHIIKFANDTTVVGLISKNDESAYREEVQDFDPEVYEFFGVSPCLSLSSTKYTLN</sequence>
<organism evidence="2 3">
    <name type="scientific">Hemibagrus guttatus</name>
    <dbReference type="NCBI Taxonomy" id="175788"/>
    <lineage>
        <taxon>Eukaryota</taxon>
        <taxon>Metazoa</taxon>
        <taxon>Chordata</taxon>
        <taxon>Craniata</taxon>
        <taxon>Vertebrata</taxon>
        <taxon>Euteleostomi</taxon>
        <taxon>Actinopterygii</taxon>
        <taxon>Neopterygii</taxon>
        <taxon>Teleostei</taxon>
        <taxon>Ostariophysi</taxon>
        <taxon>Siluriformes</taxon>
        <taxon>Bagridae</taxon>
        <taxon>Hemibagrus</taxon>
    </lineage>
</organism>